<evidence type="ECO:0000256" key="6">
    <source>
        <dbReference type="SAM" id="Coils"/>
    </source>
</evidence>
<keyword evidence="6" id="KW-0175">Coiled coil</keyword>
<feature type="transmembrane region" description="Helical" evidence="5">
    <location>
        <begin position="25"/>
        <end position="47"/>
    </location>
</feature>
<dbReference type="PANTHER" id="PTHR32116">
    <property type="entry name" value="GALACTURONOSYLTRANSFERASE 4-RELATED"/>
    <property type="match status" value="1"/>
</dbReference>
<feature type="coiled-coil region" evidence="6">
    <location>
        <begin position="203"/>
        <end position="230"/>
    </location>
</feature>
<comment type="subcellular location">
    <subcellularLocation>
        <location evidence="5">Golgi apparatus membrane</location>
        <topology evidence="5">Single-pass type II membrane protein</topology>
    </subcellularLocation>
</comment>
<evidence type="ECO:0000256" key="1">
    <source>
        <dbReference type="ARBA" id="ARBA00004877"/>
    </source>
</evidence>
<sequence>MKGAVGGGGGGSSYTLPGKRRWKGLVIGVLGLVLLSMLVPLVFLLGLHNSFQSHSGFDSGQQISGTNDITIFGQPSDADTKNNSTEEQSRHVDDLIRRLEPTLPKDFRRNSVEEAKNRSNALILLPDMPKPGLKANKNISTSKVEMADSMKGSSESKNICELRFGSYCLWRQEHRERMKDHTVKKMKDLLYVARAYYPSIAKLSKLDKLSHELKQNIQDFERVLSETTADKDLPPQIEKKLDKMESTVARAKSHPVDCNNVDKKFRQLVDLTEDEANFHMKQSAFLYQLTVQTMPKSLHCLSLRLTVEYFRSPPPDMELLLADKFQNPDLHHFVIFSNNILASSAVINSTVMNSEETSSQVFHVLTDRQNYFAMKLWFFQNKYKDATVRVLDIEGLKLDEHEKLSQVHQLLPEEFRVSFRSVDKLSRVWVQTEYFSLFSQSHYLLPDIFPTLRKVMILDDDIIVQKDLSALWSLDMGEKVIGAVMVCTVRLVQLQNYLGENNFDEQSCAWMSGLNIIDLGRWRKLDLTKSFETLVLKLTSEGGISEAAAVPATLLTFQGLVYDLDDNWVLSGLGYNYGLDPEIVKKAAVLHFNGNMKPWLELGIPKYKGLWRNFLNPENTFLSNCNANQ</sequence>
<dbReference type="InterPro" id="IPR029993">
    <property type="entry name" value="GAUT"/>
</dbReference>
<dbReference type="InterPro" id="IPR029044">
    <property type="entry name" value="Nucleotide-diphossugar_trans"/>
</dbReference>
<dbReference type="Gene3D" id="3.90.550.10">
    <property type="entry name" value="Spore Coat Polysaccharide Biosynthesis Protein SpsA, Chain A"/>
    <property type="match status" value="1"/>
</dbReference>
<keyword evidence="3 5" id="KW-0328">Glycosyltransferase</keyword>
<protein>
    <recommendedName>
        <fullName evidence="5">Hexosyltransferase</fullName>
        <ecNumber evidence="5">2.4.1.-</ecNumber>
    </recommendedName>
</protein>
<gene>
    <name evidence="9" type="primary">LOC113696006</name>
</gene>
<evidence type="ECO:0000256" key="5">
    <source>
        <dbReference type="RuleBase" id="RU362027"/>
    </source>
</evidence>
<dbReference type="RefSeq" id="XP_071907856.1">
    <property type="nucleotide sequence ID" value="XM_072051755.1"/>
</dbReference>
<keyword evidence="5" id="KW-1133">Transmembrane helix</keyword>
<accession>A0ABM4UKP6</accession>
<comment type="pathway">
    <text evidence="1 5">Glycan metabolism; pectin biosynthesis.</text>
</comment>
<dbReference type="EC" id="2.4.1.-" evidence="5"/>
<dbReference type="GeneID" id="113696006"/>
<proteinExistence type="inferred from homology"/>
<evidence type="ECO:0000256" key="2">
    <source>
        <dbReference type="ARBA" id="ARBA00006351"/>
    </source>
</evidence>
<feature type="region of interest" description="Disordered" evidence="7">
    <location>
        <begin position="68"/>
        <end position="91"/>
    </location>
</feature>
<dbReference type="InterPro" id="IPR002495">
    <property type="entry name" value="Glyco_trans_8"/>
</dbReference>
<evidence type="ECO:0000313" key="9">
    <source>
        <dbReference type="RefSeq" id="XP_071907856.1"/>
    </source>
</evidence>
<evidence type="ECO:0000256" key="7">
    <source>
        <dbReference type="SAM" id="MobiDB-lite"/>
    </source>
</evidence>
<dbReference type="CDD" id="cd06429">
    <property type="entry name" value="GT8_like_1"/>
    <property type="match status" value="1"/>
</dbReference>
<organism evidence="8 9">
    <name type="scientific">Coffea arabica</name>
    <name type="common">Arabian coffee</name>
    <dbReference type="NCBI Taxonomy" id="13443"/>
    <lineage>
        <taxon>Eukaryota</taxon>
        <taxon>Viridiplantae</taxon>
        <taxon>Streptophyta</taxon>
        <taxon>Embryophyta</taxon>
        <taxon>Tracheophyta</taxon>
        <taxon>Spermatophyta</taxon>
        <taxon>Magnoliopsida</taxon>
        <taxon>eudicotyledons</taxon>
        <taxon>Gunneridae</taxon>
        <taxon>Pentapetalae</taxon>
        <taxon>asterids</taxon>
        <taxon>lamiids</taxon>
        <taxon>Gentianales</taxon>
        <taxon>Rubiaceae</taxon>
        <taxon>Ixoroideae</taxon>
        <taxon>Gardenieae complex</taxon>
        <taxon>Bertiereae - Coffeeae clade</taxon>
        <taxon>Coffeeae</taxon>
        <taxon>Coffea</taxon>
    </lineage>
</organism>
<comment type="similarity">
    <text evidence="2 5">Belongs to the glycosyltransferase 8 family.</text>
</comment>
<keyword evidence="5" id="KW-0472">Membrane</keyword>
<dbReference type="Pfam" id="PF25557">
    <property type="entry name" value="GAUT_1"/>
    <property type="match status" value="1"/>
</dbReference>
<dbReference type="PANTHER" id="PTHR32116:SF12">
    <property type="entry name" value="GALACTURONOSYLTRANSFERASE 7-RELATED"/>
    <property type="match status" value="1"/>
</dbReference>
<keyword evidence="5" id="KW-0333">Golgi apparatus</keyword>
<evidence type="ECO:0000256" key="4">
    <source>
        <dbReference type="ARBA" id="ARBA00022679"/>
    </source>
</evidence>
<reference evidence="9" key="1">
    <citation type="submission" date="2025-08" db="UniProtKB">
        <authorList>
            <consortium name="RefSeq"/>
        </authorList>
    </citation>
    <scope>IDENTIFICATION</scope>
    <source>
        <tissue evidence="9">Leaves</tissue>
    </source>
</reference>
<keyword evidence="4" id="KW-0808">Transferase</keyword>
<name>A0ABM4UKP6_COFAR</name>
<evidence type="ECO:0000313" key="8">
    <source>
        <dbReference type="Proteomes" id="UP001652660"/>
    </source>
</evidence>
<dbReference type="SUPFAM" id="SSF53448">
    <property type="entry name" value="Nucleotide-diphospho-sugar transferases"/>
    <property type="match status" value="1"/>
</dbReference>
<dbReference type="Proteomes" id="UP001652660">
    <property type="component" value="Chromosome 6c"/>
</dbReference>
<evidence type="ECO:0000256" key="3">
    <source>
        <dbReference type="ARBA" id="ARBA00022676"/>
    </source>
</evidence>
<keyword evidence="5" id="KW-0961">Cell wall biogenesis/degradation</keyword>
<keyword evidence="5" id="KW-0812">Transmembrane</keyword>
<dbReference type="Pfam" id="PF01501">
    <property type="entry name" value="Glyco_transf_8"/>
    <property type="match status" value="1"/>
</dbReference>
<keyword evidence="8" id="KW-1185">Reference proteome</keyword>